<feature type="domain" description="DNA-directed DNA polymerase family B multifunctional" evidence="8">
    <location>
        <begin position="551"/>
        <end position="672"/>
    </location>
</feature>
<evidence type="ECO:0000256" key="2">
    <source>
        <dbReference type="ARBA" id="ARBA00012417"/>
    </source>
</evidence>
<dbReference type="InterPro" id="IPR036397">
    <property type="entry name" value="RNaseH_sf"/>
</dbReference>
<dbReference type="Gene3D" id="1.10.132.60">
    <property type="entry name" value="DNA polymerase family B, C-terminal domain"/>
    <property type="match status" value="1"/>
</dbReference>
<evidence type="ECO:0000259" key="8">
    <source>
        <dbReference type="Pfam" id="PF00136"/>
    </source>
</evidence>
<dbReference type="Gene3D" id="1.10.287.690">
    <property type="entry name" value="Helix hairpin bin"/>
    <property type="match status" value="1"/>
</dbReference>
<reference evidence="10 12" key="2">
    <citation type="journal article" date="2011" name="Nucleic Acids Res.">
        <title>Insights into the evolution of Archaea and eukaryotic protein modifier systems revealed by the genome of a novel archaeal group.</title>
        <authorList>
            <person name="Nunoura T."/>
            <person name="Takaki Y."/>
            <person name="Kakuta J."/>
            <person name="Nishi S."/>
            <person name="Sugahara J."/>
            <person name="Kazama H."/>
            <person name="Chee G."/>
            <person name="Hattori M."/>
            <person name="Kanai A."/>
            <person name="Atomi H."/>
            <person name="Takai K."/>
            <person name="Takami H."/>
        </authorList>
    </citation>
    <scope>NUCLEOTIDE SEQUENCE [LARGE SCALE GENOMIC DNA]</scope>
</reference>
<feature type="domain" description="DNA-directed DNA polymerase family B exonuclease" evidence="9">
    <location>
        <begin position="162"/>
        <end position="274"/>
    </location>
</feature>
<dbReference type="KEGG" id="csu:CSUB_C0324"/>
<proteinExistence type="inferred from homology"/>
<dbReference type="Pfam" id="PF00136">
    <property type="entry name" value="DNA_pol_B"/>
    <property type="match status" value="2"/>
</dbReference>
<dbReference type="GO" id="GO:0003677">
    <property type="term" value="F:DNA binding"/>
    <property type="evidence" value="ECO:0007669"/>
    <property type="project" value="UniProtKB-KW"/>
</dbReference>
<gene>
    <name evidence="11" type="ORF">CSUB_C0324</name>
    <name evidence="10" type="ORF">HGMM_F55E04C28</name>
</gene>
<sequence>MLVCVDGFLLDVWCRDDGVVAWVRRRSGVVRVVVGWWPRLYFAGPLDVLAEVERVLGERYVVRRVVKKVLGAGVVEALEAETPPSEKRFLADFVEERWGCRGIRVYNVDLPPAQEFLYSHGLATTAAVEEKDGRLYAAEDLGNLFYDISFLHVAYLEATVASSTPFPRFIHPLKNVKVVCGGEEIVLDGDEEKVLMELVHVLDEFDVDVVVTYGGDSFLMPYLRYRARVNNVELRLGREEDPRGRSRGFSYMSYGRVYHSYSGYRLRGRLHIDADNSMLYRETGLHGVVEVARVAKLPVQDAARYTIGRCMTSLQYHQAFLNDVLIPVECGRPTCMTGKELLRADRGGWILDHQPGVYWNVGELDFHSLYPMLMLKHNISGETVNCRCCSGDDIPELGYHVCGKWRGIVPRAIEEPLRRRLEYKRLYQEGGDKVYKARADALKWILVTSFGYLGYRKAKFGSREAHMAVCALARDTLLRSVKLAEEHGFKVLHGIVDCLWIWRRDASEEDYRAFGEALEKRLGLPVGYEGTFKWIAFLDSRTSPGRPVNNRYFGAYVDGRIKCRGVEARRRDTPPLVRRMQQELLTKLAEVCSPRDVPQKLEECHEIFKRYLRMVYLGSVGVEELAVTRSVSGPVESYGRRIKHVEAAKMLKQMGASVSPGQSVSYVVKHGAGVPLQLIRGRDYDEEYYVEFLRRGYETVVSPFSTLFQRSWEAP</sequence>
<evidence type="ECO:0000259" key="9">
    <source>
        <dbReference type="Pfam" id="PF03104"/>
    </source>
</evidence>
<evidence type="ECO:0000256" key="7">
    <source>
        <dbReference type="ARBA" id="ARBA00049244"/>
    </source>
</evidence>
<dbReference type="SMART" id="SM00486">
    <property type="entry name" value="POLBc"/>
    <property type="match status" value="1"/>
</dbReference>
<dbReference type="InterPro" id="IPR006133">
    <property type="entry name" value="DNA-dir_DNA_pol_B_exonuc"/>
</dbReference>
<protein>
    <recommendedName>
        <fullName evidence="2">DNA-directed DNA polymerase</fullName>
        <ecNumber evidence="2">2.7.7.7</ecNumber>
    </recommendedName>
</protein>
<dbReference type="InterPro" id="IPR043502">
    <property type="entry name" value="DNA/RNA_pol_sf"/>
</dbReference>
<dbReference type="PANTHER" id="PTHR10322">
    <property type="entry name" value="DNA POLYMERASE CATALYTIC SUBUNIT"/>
    <property type="match status" value="1"/>
</dbReference>
<dbReference type="AlphaFoldDB" id="E6N503"/>
<evidence type="ECO:0000313" key="11">
    <source>
        <dbReference type="EMBL" id="BAJ50185.1"/>
    </source>
</evidence>
<keyword evidence="6" id="KW-0238">DNA-binding</keyword>
<dbReference type="InterPro" id="IPR006134">
    <property type="entry name" value="DNA-dir_DNA_pol_B_multi_dom"/>
</dbReference>
<dbReference type="InterPro" id="IPR006172">
    <property type="entry name" value="DNA-dir_DNA_pol_B"/>
</dbReference>
<evidence type="ECO:0000313" key="12">
    <source>
        <dbReference type="Proteomes" id="UP000008120"/>
    </source>
</evidence>
<dbReference type="InterPro" id="IPR050240">
    <property type="entry name" value="DNA_pol_type-B"/>
</dbReference>
<reference evidence="10 12" key="1">
    <citation type="journal article" date="2005" name="Environ. Microbiol.">
        <title>Genetic and functional properties of uncultivated thermophilic crenarchaeotes from a subsurface gold mine as revealed by analysis of genome fragments.</title>
        <authorList>
            <person name="Nunoura T."/>
            <person name="Hirayama H."/>
            <person name="Takami H."/>
            <person name="Oida H."/>
            <person name="Nishi S."/>
            <person name="Shimamura S."/>
            <person name="Suzuki Y."/>
            <person name="Inagaki F."/>
            <person name="Takai K."/>
            <person name="Nealson K.H."/>
            <person name="Horikoshi K."/>
        </authorList>
    </citation>
    <scope>NUCLEOTIDE SEQUENCE [LARGE SCALE GENOMIC DNA]</scope>
</reference>
<keyword evidence="5" id="KW-0239">DNA-directed DNA polymerase</keyword>
<comment type="similarity">
    <text evidence="1">Belongs to the DNA polymerase type-B family.</text>
</comment>
<comment type="catalytic activity">
    <reaction evidence="7">
        <text>DNA(n) + a 2'-deoxyribonucleoside 5'-triphosphate = DNA(n+1) + diphosphate</text>
        <dbReference type="Rhea" id="RHEA:22508"/>
        <dbReference type="Rhea" id="RHEA-COMP:17339"/>
        <dbReference type="Rhea" id="RHEA-COMP:17340"/>
        <dbReference type="ChEBI" id="CHEBI:33019"/>
        <dbReference type="ChEBI" id="CHEBI:61560"/>
        <dbReference type="ChEBI" id="CHEBI:173112"/>
        <dbReference type="EC" id="2.7.7.7"/>
    </reaction>
</comment>
<evidence type="ECO:0000313" key="10">
    <source>
        <dbReference type="EMBL" id="BAJ47372.1"/>
    </source>
</evidence>
<accession>E6N503</accession>
<feature type="domain" description="DNA-directed DNA polymerase family B multifunctional" evidence="8">
    <location>
        <begin position="346"/>
        <end position="489"/>
    </location>
</feature>
<evidence type="ECO:0000256" key="3">
    <source>
        <dbReference type="ARBA" id="ARBA00022679"/>
    </source>
</evidence>
<organism evidence="10 12">
    <name type="scientific">Caldiarchaeum subterraneum</name>
    <dbReference type="NCBI Taxonomy" id="311458"/>
    <lineage>
        <taxon>Archaea</taxon>
        <taxon>Nitrososphaerota</taxon>
        <taxon>Candidatus Caldarchaeales</taxon>
        <taxon>Candidatus Caldarchaeaceae</taxon>
        <taxon>Candidatus Caldarchaeum</taxon>
    </lineage>
</organism>
<keyword evidence="4 10" id="KW-0548">Nucleotidyltransferase</keyword>
<dbReference type="GO" id="GO:0003887">
    <property type="term" value="F:DNA-directed DNA polymerase activity"/>
    <property type="evidence" value="ECO:0007669"/>
    <property type="project" value="UniProtKB-KW"/>
</dbReference>
<evidence type="ECO:0000256" key="6">
    <source>
        <dbReference type="ARBA" id="ARBA00023125"/>
    </source>
</evidence>
<dbReference type="EC" id="2.7.7.7" evidence="2"/>
<dbReference type="EMBL" id="BA000048">
    <property type="protein sequence ID" value="BAJ50185.1"/>
    <property type="molecule type" value="Genomic_DNA"/>
</dbReference>
<dbReference type="PANTHER" id="PTHR10322:SF23">
    <property type="entry name" value="DNA POLYMERASE DELTA CATALYTIC SUBUNIT"/>
    <property type="match status" value="1"/>
</dbReference>
<dbReference type="SUPFAM" id="SSF53098">
    <property type="entry name" value="Ribonuclease H-like"/>
    <property type="match status" value="1"/>
</dbReference>
<keyword evidence="3 10" id="KW-0808">Transferase</keyword>
<dbReference type="Pfam" id="PF03104">
    <property type="entry name" value="DNA_pol_B_exo1"/>
    <property type="match status" value="1"/>
</dbReference>
<dbReference type="GO" id="GO:0000166">
    <property type="term" value="F:nucleotide binding"/>
    <property type="evidence" value="ECO:0007669"/>
    <property type="project" value="InterPro"/>
</dbReference>
<dbReference type="STRING" id="311458.CSUB_C0324"/>
<dbReference type="Gene3D" id="3.30.420.10">
    <property type="entry name" value="Ribonuclease H-like superfamily/Ribonuclease H"/>
    <property type="match status" value="1"/>
</dbReference>
<dbReference type="InterPro" id="IPR023211">
    <property type="entry name" value="DNA_pol_palm_dom_sf"/>
</dbReference>
<dbReference type="BioCyc" id="CCAL311458:G131R-327-MONOMER"/>
<dbReference type="GO" id="GO:0006261">
    <property type="term" value="P:DNA-templated DNA replication"/>
    <property type="evidence" value="ECO:0007669"/>
    <property type="project" value="TreeGrafter"/>
</dbReference>
<name>E6N503_CALS0</name>
<dbReference type="EMBL" id="AP011835">
    <property type="protein sequence ID" value="BAJ47372.1"/>
    <property type="molecule type" value="Genomic_DNA"/>
</dbReference>
<dbReference type="InterPro" id="IPR042087">
    <property type="entry name" value="DNA_pol_B_thumb"/>
</dbReference>
<dbReference type="Gene3D" id="3.90.1600.10">
    <property type="entry name" value="Palm domain of DNA polymerase"/>
    <property type="match status" value="1"/>
</dbReference>
<evidence type="ECO:0000256" key="1">
    <source>
        <dbReference type="ARBA" id="ARBA00005755"/>
    </source>
</evidence>
<dbReference type="Proteomes" id="UP000008120">
    <property type="component" value="Chromosome"/>
</dbReference>
<evidence type="ECO:0000256" key="5">
    <source>
        <dbReference type="ARBA" id="ARBA00022932"/>
    </source>
</evidence>
<evidence type="ECO:0000256" key="4">
    <source>
        <dbReference type="ARBA" id="ARBA00022695"/>
    </source>
</evidence>
<dbReference type="SUPFAM" id="SSF56672">
    <property type="entry name" value="DNA/RNA polymerases"/>
    <property type="match status" value="1"/>
</dbReference>
<dbReference type="InterPro" id="IPR012337">
    <property type="entry name" value="RNaseH-like_sf"/>
</dbReference>